<proteinExistence type="predicted"/>
<evidence type="ECO:0000313" key="3">
    <source>
        <dbReference type="Proteomes" id="UP000499080"/>
    </source>
</evidence>
<dbReference type="AlphaFoldDB" id="A0A4Y2HSS3"/>
<dbReference type="Proteomes" id="UP000499080">
    <property type="component" value="Unassembled WGS sequence"/>
</dbReference>
<protein>
    <recommendedName>
        <fullName evidence="1">Reverse transcriptase domain-containing protein</fullName>
    </recommendedName>
</protein>
<accession>A0A4Y2HSS3</accession>
<evidence type="ECO:0000259" key="1">
    <source>
        <dbReference type="PROSITE" id="PS50878"/>
    </source>
</evidence>
<name>A0A4Y2HSS3_ARAVE</name>
<dbReference type="EMBL" id="BGPR01002143">
    <property type="protein sequence ID" value="GBM68456.1"/>
    <property type="molecule type" value="Genomic_DNA"/>
</dbReference>
<dbReference type="OrthoDB" id="6435159at2759"/>
<dbReference type="PROSITE" id="PS50878">
    <property type="entry name" value="RT_POL"/>
    <property type="match status" value="1"/>
</dbReference>
<sequence length="83" mass="9575">MLALRWIRFMEIMSTLELYIQYLEEVPQASVRSPILFSFFLSGIEQVNGRSEIGSFADDIVLWRSGSDFKKLESDVNQALIDL</sequence>
<comment type="caution">
    <text evidence="2">The sequence shown here is derived from an EMBL/GenBank/DDBJ whole genome shotgun (WGS) entry which is preliminary data.</text>
</comment>
<reference evidence="2 3" key="1">
    <citation type="journal article" date="2019" name="Sci. Rep.">
        <title>Orb-weaving spider Araneus ventricosus genome elucidates the spidroin gene catalogue.</title>
        <authorList>
            <person name="Kono N."/>
            <person name="Nakamura H."/>
            <person name="Ohtoshi R."/>
            <person name="Moran D.A.P."/>
            <person name="Shinohara A."/>
            <person name="Yoshida Y."/>
            <person name="Fujiwara M."/>
            <person name="Mori M."/>
            <person name="Tomita M."/>
            <person name="Arakawa K."/>
        </authorList>
    </citation>
    <scope>NUCLEOTIDE SEQUENCE [LARGE SCALE GENOMIC DNA]</scope>
</reference>
<feature type="domain" description="Reverse transcriptase" evidence="1">
    <location>
        <begin position="1"/>
        <end position="83"/>
    </location>
</feature>
<keyword evidence="3" id="KW-1185">Reference proteome</keyword>
<organism evidence="2 3">
    <name type="scientific">Araneus ventricosus</name>
    <name type="common">Orbweaver spider</name>
    <name type="synonym">Epeira ventricosa</name>
    <dbReference type="NCBI Taxonomy" id="182803"/>
    <lineage>
        <taxon>Eukaryota</taxon>
        <taxon>Metazoa</taxon>
        <taxon>Ecdysozoa</taxon>
        <taxon>Arthropoda</taxon>
        <taxon>Chelicerata</taxon>
        <taxon>Arachnida</taxon>
        <taxon>Araneae</taxon>
        <taxon>Araneomorphae</taxon>
        <taxon>Entelegynae</taxon>
        <taxon>Araneoidea</taxon>
        <taxon>Araneidae</taxon>
        <taxon>Araneus</taxon>
    </lineage>
</organism>
<evidence type="ECO:0000313" key="2">
    <source>
        <dbReference type="EMBL" id="GBM68456.1"/>
    </source>
</evidence>
<dbReference type="InterPro" id="IPR000477">
    <property type="entry name" value="RT_dom"/>
</dbReference>
<gene>
    <name evidence="2" type="ORF">AVEN_5175_1</name>
</gene>